<dbReference type="EMBL" id="VITO01000027">
    <property type="protein sequence ID" value="TWB17040.1"/>
    <property type="molecule type" value="Genomic_DNA"/>
</dbReference>
<accession>A0A560F5Y9</accession>
<protein>
    <submittedName>
        <fullName evidence="3">D-amino-acid dehydrogenase</fullName>
    </submittedName>
</protein>
<dbReference type="Pfam" id="PF01266">
    <property type="entry name" value="DAO"/>
    <property type="match status" value="1"/>
</dbReference>
<gene>
    <name evidence="3" type="ORF">FBZ88_12737</name>
</gene>
<dbReference type="RefSeq" id="WP_145620056.1">
    <property type="nucleotide sequence ID" value="NZ_JAYNFR010000037.1"/>
</dbReference>
<keyword evidence="4" id="KW-1185">Reference proteome</keyword>
<comment type="caution">
    <text evidence="3">The sequence shown here is derived from an EMBL/GenBank/DDBJ whole genome shotgun (WGS) entry which is preliminary data.</text>
</comment>
<keyword evidence="1" id="KW-0560">Oxidoreductase</keyword>
<feature type="domain" description="FAD dependent oxidoreductase" evidence="2">
    <location>
        <begin position="20"/>
        <end position="422"/>
    </location>
</feature>
<dbReference type="SUPFAM" id="SSF51905">
    <property type="entry name" value="FAD/NAD(P)-binding domain"/>
    <property type="match status" value="1"/>
</dbReference>
<sequence length="440" mass="45989">MPVADASNPPMPFRPGSGTIAVVGAGVVGTATALALVRDGHEVILIDRDEPGRGCSYGNAGHIATEQLLPLASFATLRRVPGLLLKSGGALGIRKGALPILARGWARDFLGACLPRAHAHGTAVLSGLIETVIQDWRTLLVGTGAEGRFQTRGHHSVWESAAPEAAIAASVAAARGLGVPVTPWGPSPGDWPDLPHALRRRVTGGMTYTGTGHVNDPFGLTQDLAAAFVARGGRIEKADIQGLESGQGGQGGNNNVGWRLRHAGGVISADAVLVALGVDSGSLLEPLGYRVPMIAERGYHVVVPGDSGSNTPLLDRPVVFENRTIIVTPMTMGLRATSFTDFSGPDDAPDPRRPALLRHHLREVGLMAPGAESSEWTGCRPSLPDYLPMLDASRRHPGLYATCGHQHLGLTLAAVSARRMADIVAGRALPDPAMALDRFS</sequence>
<evidence type="ECO:0000313" key="3">
    <source>
        <dbReference type="EMBL" id="TWB17040.1"/>
    </source>
</evidence>
<organism evidence="3 4">
    <name type="scientific">Nitrospirillum amazonense</name>
    <dbReference type="NCBI Taxonomy" id="28077"/>
    <lineage>
        <taxon>Bacteria</taxon>
        <taxon>Pseudomonadati</taxon>
        <taxon>Pseudomonadota</taxon>
        <taxon>Alphaproteobacteria</taxon>
        <taxon>Rhodospirillales</taxon>
        <taxon>Azospirillaceae</taxon>
        <taxon>Nitrospirillum</taxon>
    </lineage>
</organism>
<evidence type="ECO:0000256" key="1">
    <source>
        <dbReference type="ARBA" id="ARBA00023002"/>
    </source>
</evidence>
<dbReference type="Proteomes" id="UP000316545">
    <property type="component" value="Unassembled WGS sequence"/>
</dbReference>
<dbReference type="PANTHER" id="PTHR13847:SF289">
    <property type="entry name" value="GLYCINE OXIDASE"/>
    <property type="match status" value="1"/>
</dbReference>
<dbReference type="GO" id="GO:0016491">
    <property type="term" value="F:oxidoreductase activity"/>
    <property type="evidence" value="ECO:0007669"/>
    <property type="project" value="UniProtKB-KW"/>
</dbReference>
<evidence type="ECO:0000259" key="2">
    <source>
        <dbReference type="Pfam" id="PF01266"/>
    </source>
</evidence>
<dbReference type="Gene3D" id="3.30.9.10">
    <property type="entry name" value="D-Amino Acid Oxidase, subunit A, domain 2"/>
    <property type="match status" value="1"/>
</dbReference>
<dbReference type="GO" id="GO:0005737">
    <property type="term" value="C:cytoplasm"/>
    <property type="evidence" value="ECO:0007669"/>
    <property type="project" value="TreeGrafter"/>
</dbReference>
<dbReference type="PANTHER" id="PTHR13847">
    <property type="entry name" value="SARCOSINE DEHYDROGENASE-RELATED"/>
    <property type="match status" value="1"/>
</dbReference>
<dbReference type="InterPro" id="IPR036188">
    <property type="entry name" value="FAD/NAD-bd_sf"/>
</dbReference>
<evidence type="ECO:0000313" key="4">
    <source>
        <dbReference type="Proteomes" id="UP000316545"/>
    </source>
</evidence>
<dbReference type="InterPro" id="IPR006076">
    <property type="entry name" value="FAD-dep_OxRdtase"/>
</dbReference>
<name>A0A560F5Y9_9PROT</name>
<dbReference type="AlphaFoldDB" id="A0A560F5Y9"/>
<dbReference type="Gene3D" id="3.50.50.60">
    <property type="entry name" value="FAD/NAD(P)-binding domain"/>
    <property type="match status" value="1"/>
</dbReference>
<proteinExistence type="predicted"/>
<reference evidence="3 4" key="1">
    <citation type="submission" date="2019-06" db="EMBL/GenBank/DDBJ databases">
        <title>Genomic Encyclopedia of Type Strains, Phase IV (KMG-V): Genome sequencing to study the core and pangenomes of soil and plant-associated prokaryotes.</title>
        <authorList>
            <person name="Whitman W."/>
        </authorList>
    </citation>
    <scope>NUCLEOTIDE SEQUENCE [LARGE SCALE GENOMIC DNA]</scope>
    <source>
        <strain evidence="3 4">BR 11865</strain>
    </source>
</reference>